<dbReference type="EMBL" id="ASTJ01000024">
    <property type="protein sequence ID" value="EPC02485.1"/>
    <property type="molecule type" value="Genomic_DNA"/>
</dbReference>
<reference evidence="1 2" key="1">
    <citation type="journal article" date="2013" name="Genome Announc.">
        <title>Draft genome sequence of the moderately halophilic gammaproteobacterium Halomonas anticariensis FP35.</title>
        <authorList>
            <person name="Tahrioui A."/>
            <person name="Quesada E."/>
            <person name="Llamas I."/>
        </authorList>
    </citation>
    <scope>NUCLEOTIDE SEQUENCE [LARGE SCALE GENOMIC DNA]</scope>
    <source>
        <strain evidence="2">DSM 16096 / CECT 5854 / LMG 22089 / FP35</strain>
    </source>
</reference>
<accession>S2KKL8</accession>
<dbReference type="AlphaFoldDB" id="S2KKL8"/>
<dbReference type="STRING" id="1121939.L861_09020"/>
<evidence type="ECO:0000313" key="2">
    <source>
        <dbReference type="Proteomes" id="UP000014463"/>
    </source>
</evidence>
<gene>
    <name evidence="1" type="ORF">L861_09020</name>
</gene>
<protein>
    <submittedName>
        <fullName evidence="1">Uncharacterized protein</fullName>
    </submittedName>
</protein>
<evidence type="ECO:0000313" key="1">
    <source>
        <dbReference type="EMBL" id="EPC02485.1"/>
    </source>
</evidence>
<organism evidence="1 2">
    <name type="scientific">Litchfieldella anticariensis (strain DSM 16096 / CECT 5854 / CIP 108499 / LMG 22089 / FP35)</name>
    <name type="common">Halomonas anticariensis</name>
    <dbReference type="NCBI Taxonomy" id="1121939"/>
    <lineage>
        <taxon>Bacteria</taxon>
        <taxon>Pseudomonadati</taxon>
        <taxon>Pseudomonadota</taxon>
        <taxon>Gammaproteobacteria</taxon>
        <taxon>Oceanospirillales</taxon>
        <taxon>Halomonadaceae</taxon>
        <taxon>Litchfieldella</taxon>
    </lineage>
</organism>
<proteinExistence type="predicted"/>
<comment type="caution">
    <text evidence="1">The sequence shown here is derived from an EMBL/GenBank/DDBJ whole genome shotgun (WGS) entry which is preliminary data.</text>
</comment>
<dbReference type="PATRIC" id="fig|1121939.11.peg.1911"/>
<keyword evidence="2" id="KW-1185">Reference proteome</keyword>
<name>S2KKL8_LITA3</name>
<dbReference type="Proteomes" id="UP000014463">
    <property type="component" value="Unassembled WGS sequence"/>
</dbReference>
<sequence>MLSVAAPAMADQLETIVKGIDAGAEIQRAGREATIVTTAQRVTPHDAPFTEIIPALCSQPESLAGLDKVIVLNSHAFKGVEFWTYDETDDLAGTCEKVGEGSAIQMYSVMH</sequence>